<name>A0A395SXC4_9HYPO</name>
<sequence>MPSLNLYIAICKRRETGDPRHWILVMREEGSNESIRYHSTGGPTKGMDYSVAIESKPFESRGIEKHHFICPITYKDKNKIKAVAKRIPGMNCQEWVVNVLRELEMRKIVPLGTSTEWRATME</sequence>
<dbReference type="OrthoDB" id="5296964at2759"/>
<dbReference type="Pfam" id="PF20174">
    <property type="entry name" value="DUF6540"/>
    <property type="match status" value="1"/>
</dbReference>
<dbReference type="AlphaFoldDB" id="A0A395SXC4"/>
<evidence type="ECO:0000313" key="1">
    <source>
        <dbReference type="EMBL" id="RGP76722.1"/>
    </source>
</evidence>
<comment type="caution">
    <text evidence="1">The sequence shown here is derived from an EMBL/GenBank/DDBJ whole genome shotgun (WGS) entry which is preliminary data.</text>
</comment>
<proteinExistence type="predicted"/>
<organism evidence="1 2">
    <name type="scientific">Fusarium longipes</name>
    <dbReference type="NCBI Taxonomy" id="694270"/>
    <lineage>
        <taxon>Eukaryota</taxon>
        <taxon>Fungi</taxon>
        <taxon>Dikarya</taxon>
        <taxon>Ascomycota</taxon>
        <taxon>Pezizomycotina</taxon>
        <taxon>Sordariomycetes</taxon>
        <taxon>Hypocreomycetidae</taxon>
        <taxon>Hypocreales</taxon>
        <taxon>Nectriaceae</taxon>
        <taxon>Fusarium</taxon>
    </lineage>
</organism>
<evidence type="ECO:0000313" key="2">
    <source>
        <dbReference type="Proteomes" id="UP000266234"/>
    </source>
</evidence>
<reference evidence="1 2" key="1">
    <citation type="journal article" date="2018" name="PLoS Pathog.">
        <title>Evolution of structural diversity of trichothecenes, a family of toxins produced by plant pathogenic and entomopathogenic fungi.</title>
        <authorList>
            <person name="Proctor R.H."/>
            <person name="McCormick S.P."/>
            <person name="Kim H.S."/>
            <person name="Cardoza R.E."/>
            <person name="Stanley A.M."/>
            <person name="Lindo L."/>
            <person name="Kelly A."/>
            <person name="Brown D.W."/>
            <person name="Lee T."/>
            <person name="Vaughan M.M."/>
            <person name="Alexander N.J."/>
            <person name="Busman M."/>
            <person name="Gutierrez S."/>
        </authorList>
    </citation>
    <scope>NUCLEOTIDE SEQUENCE [LARGE SCALE GENOMIC DNA]</scope>
    <source>
        <strain evidence="1 2">NRRL 20695</strain>
    </source>
</reference>
<protein>
    <submittedName>
        <fullName evidence="1">Uncharacterized protein</fullName>
    </submittedName>
</protein>
<dbReference type="EMBL" id="PXOG01000111">
    <property type="protein sequence ID" value="RGP76722.1"/>
    <property type="molecule type" value="Genomic_DNA"/>
</dbReference>
<dbReference type="InterPro" id="IPR046670">
    <property type="entry name" value="DUF6540"/>
</dbReference>
<dbReference type="Proteomes" id="UP000266234">
    <property type="component" value="Unassembled WGS sequence"/>
</dbReference>
<dbReference type="STRING" id="694270.A0A395SXC4"/>
<gene>
    <name evidence="1" type="ORF">FLONG3_5162</name>
</gene>
<keyword evidence="2" id="KW-1185">Reference proteome</keyword>
<accession>A0A395SXC4</accession>